<keyword evidence="4" id="KW-0804">Transcription</keyword>
<dbReference type="OrthoDB" id="39175at2759"/>
<organism evidence="8 9">
    <name type="scientific">Cladophialophora bantiana (strain ATCC 10958 / CBS 173.52 / CDC B-1940 / NIH 8579)</name>
    <name type="common">Xylohypha bantiana</name>
    <dbReference type="NCBI Taxonomy" id="1442370"/>
    <lineage>
        <taxon>Eukaryota</taxon>
        <taxon>Fungi</taxon>
        <taxon>Dikarya</taxon>
        <taxon>Ascomycota</taxon>
        <taxon>Pezizomycotina</taxon>
        <taxon>Eurotiomycetes</taxon>
        <taxon>Chaetothyriomycetidae</taxon>
        <taxon>Chaetothyriales</taxon>
        <taxon>Herpotrichiellaceae</taxon>
        <taxon>Cladophialophora</taxon>
    </lineage>
</organism>
<dbReference type="SMART" id="SM00906">
    <property type="entry name" value="Fungal_trans"/>
    <property type="match status" value="1"/>
</dbReference>
<reference evidence="8" key="1">
    <citation type="submission" date="2015-01" db="EMBL/GenBank/DDBJ databases">
        <title>The Genome Sequence of Cladophialophora bantiana CBS 173.52.</title>
        <authorList>
            <consortium name="The Broad Institute Genomics Platform"/>
            <person name="Cuomo C."/>
            <person name="de Hoog S."/>
            <person name="Gorbushina A."/>
            <person name="Stielow B."/>
            <person name="Teixiera M."/>
            <person name="Abouelleil A."/>
            <person name="Chapman S.B."/>
            <person name="Priest M."/>
            <person name="Young S.K."/>
            <person name="Wortman J."/>
            <person name="Nusbaum C."/>
            <person name="Birren B."/>
        </authorList>
    </citation>
    <scope>NUCLEOTIDE SEQUENCE [LARGE SCALE GENOMIC DNA]</scope>
    <source>
        <strain evidence="8">CBS 173.52</strain>
    </source>
</reference>
<keyword evidence="5" id="KW-0539">Nucleus</keyword>
<dbReference type="InterPro" id="IPR007219">
    <property type="entry name" value="XnlR_reg_dom"/>
</dbReference>
<evidence type="ECO:0000313" key="9">
    <source>
        <dbReference type="Proteomes" id="UP000053789"/>
    </source>
</evidence>
<dbReference type="HOGENOM" id="CLU_007427_1_0_1"/>
<dbReference type="VEuPathDB" id="FungiDB:Z519_09801"/>
<dbReference type="InterPro" id="IPR052073">
    <property type="entry name" value="Amide_Lactam_Regulators"/>
</dbReference>
<dbReference type="RefSeq" id="XP_016616314.1">
    <property type="nucleotide sequence ID" value="XM_016767522.1"/>
</dbReference>
<evidence type="ECO:0000256" key="2">
    <source>
        <dbReference type="ARBA" id="ARBA00023015"/>
    </source>
</evidence>
<keyword evidence="2" id="KW-0805">Transcription regulation</keyword>
<name>A0A0D2HFT5_CLAB1</name>
<dbReference type="PANTHER" id="PTHR47171:SF5">
    <property type="entry name" value="ZN(II)2CYS6 TRANSCRIPTION FACTOR (EUROFUNG)"/>
    <property type="match status" value="1"/>
</dbReference>
<accession>A0A0D2HFT5</accession>
<feature type="domain" description="Xylanolytic transcriptional activator regulatory" evidence="7">
    <location>
        <begin position="241"/>
        <end position="315"/>
    </location>
</feature>
<gene>
    <name evidence="8" type="ORF">Z519_09801</name>
</gene>
<feature type="compositionally biased region" description="Basic and acidic residues" evidence="6">
    <location>
        <begin position="512"/>
        <end position="521"/>
    </location>
</feature>
<proteinExistence type="predicted"/>
<dbReference type="AlphaFoldDB" id="A0A0D2HFT5"/>
<evidence type="ECO:0000256" key="1">
    <source>
        <dbReference type="ARBA" id="ARBA00022833"/>
    </source>
</evidence>
<feature type="region of interest" description="Disordered" evidence="6">
    <location>
        <begin position="507"/>
        <end position="528"/>
    </location>
</feature>
<sequence>MGRPSEWIGDAQDNPEYAAETSVEQDDEGHLFPPYTLPNESGGPILCEPTPSALQSLSGHRHSNILDSREARQLRSTTIPLEPGFMVPDNGTPVSQGFQSYLGDVGCMQIFSSDNADSPTTGSLPMERRNSLDEIPYELMQSYLETYFKYIYLWCPVLDKQMLRERPSTLSSPLLKHALALCGVRLQPPLIALTSCLDHYRRAKGLFYTNYPENPISQISAVMLFHWYSLSPPNLVTKDSNWWWIGTTVRLAQQIGLHREPIAAQPAYTGETPALRHRIWWTLFVKDRIAALAQGLPLIIDKGYCDIKMATVDDFPDPEHISATIFVQWVHFWDIAGRITKELLLKKDAQSKALLARELIDWAQNLPSALQLPVGDHSVLDFNRDVYYLHLGYLTVVVVLHFSKGQGTIPRASIPAIAAASWIAAIFRAYLSRGSVQYLGCEAVWYCTVAILALLRARQIEALTCDADADFGTLRLALRELSRWSLTGRMFNLGLERLFKEEPFPSGCSSPAHHDIRDFPRRPGQSARTDDTRWMDYFPNITAQTSPLIAGLILNDCISVPFPRGEWPDDVTTHLQDLFRDIDGWSR</sequence>
<dbReference type="GO" id="GO:0003677">
    <property type="term" value="F:DNA binding"/>
    <property type="evidence" value="ECO:0007669"/>
    <property type="project" value="UniProtKB-KW"/>
</dbReference>
<keyword evidence="9" id="KW-1185">Reference proteome</keyword>
<evidence type="ECO:0000256" key="6">
    <source>
        <dbReference type="SAM" id="MobiDB-lite"/>
    </source>
</evidence>
<dbReference type="EMBL" id="KN846995">
    <property type="protein sequence ID" value="KIW89645.1"/>
    <property type="molecule type" value="Genomic_DNA"/>
</dbReference>
<evidence type="ECO:0000256" key="5">
    <source>
        <dbReference type="ARBA" id="ARBA00023242"/>
    </source>
</evidence>
<evidence type="ECO:0000313" key="8">
    <source>
        <dbReference type="EMBL" id="KIW89645.1"/>
    </source>
</evidence>
<evidence type="ECO:0000256" key="4">
    <source>
        <dbReference type="ARBA" id="ARBA00023163"/>
    </source>
</evidence>
<dbReference type="CDD" id="cd12148">
    <property type="entry name" value="fungal_TF_MHR"/>
    <property type="match status" value="1"/>
</dbReference>
<dbReference type="Pfam" id="PF04082">
    <property type="entry name" value="Fungal_trans"/>
    <property type="match status" value="1"/>
</dbReference>
<feature type="region of interest" description="Disordered" evidence="6">
    <location>
        <begin position="1"/>
        <end position="30"/>
    </location>
</feature>
<evidence type="ECO:0000256" key="3">
    <source>
        <dbReference type="ARBA" id="ARBA00023125"/>
    </source>
</evidence>
<keyword evidence="1" id="KW-0862">Zinc</keyword>
<evidence type="ECO:0000259" key="7">
    <source>
        <dbReference type="SMART" id="SM00906"/>
    </source>
</evidence>
<dbReference type="GO" id="GO:0008270">
    <property type="term" value="F:zinc ion binding"/>
    <property type="evidence" value="ECO:0007669"/>
    <property type="project" value="InterPro"/>
</dbReference>
<dbReference type="GO" id="GO:0006351">
    <property type="term" value="P:DNA-templated transcription"/>
    <property type="evidence" value="ECO:0007669"/>
    <property type="project" value="InterPro"/>
</dbReference>
<dbReference type="GeneID" id="27702729"/>
<protein>
    <recommendedName>
        <fullName evidence="7">Xylanolytic transcriptional activator regulatory domain-containing protein</fullName>
    </recommendedName>
</protein>
<dbReference type="PANTHER" id="PTHR47171">
    <property type="entry name" value="FARA-RELATED"/>
    <property type="match status" value="1"/>
</dbReference>
<keyword evidence="3" id="KW-0238">DNA-binding</keyword>
<dbReference type="Proteomes" id="UP000053789">
    <property type="component" value="Unassembled WGS sequence"/>
</dbReference>